<dbReference type="PANTHER" id="PTHR30293:SF2">
    <property type="entry name" value="TRANSCRIPTIONAL ACTIVATOR PROTEIN NHAR"/>
    <property type="match status" value="1"/>
</dbReference>
<dbReference type="SUPFAM" id="SSF53850">
    <property type="entry name" value="Periplasmic binding protein-like II"/>
    <property type="match status" value="1"/>
</dbReference>
<reference evidence="7" key="1">
    <citation type="submission" date="2022-01" db="EMBL/GenBank/DDBJ databases">
        <title>Colwellia maritima, isolated from seawater.</title>
        <authorList>
            <person name="Kristyanto S."/>
            <person name="Jung J."/>
            <person name="Jeon C.O."/>
        </authorList>
    </citation>
    <scope>NUCLEOTIDE SEQUENCE</scope>
    <source>
        <strain evidence="7">MSW7</strain>
    </source>
</reference>
<feature type="domain" description="HTH lysR-type" evidence="6">
    <location>
        <begin position="4"/>
        <end position="61"/>
    </location>
</feature>
<evidence type="ECO:0000313" key="8">
    <source>
        <dbReference type="Proteomes" id="UP001139646"/>
    </source>
</evidence>
<evidence type="ECO:0000256" key="3">
    <source>
        <dbReference type="ARBA" id="ARBA00023125"/>
    </source>
</evidence>
<dbReference type="Pfam" id="PF00126">
    <property type="entry name" value="HTH_1"/>
    <property type="match status" value="1"/>
</dbReference>
<name>A0ABS9WXQ7_9GAMM</name>
<dbReference type="InterPro" id="IPR036390">
    <property type="entry name" value="WH_DNA-bd_sf"/>
</dbReference>
<evidence type="ECO:0000313" key="7">
    <source>
        <dbReference type="EMBL" id="MCI2282772.1"/>
    </source>
</evidence>
<proteinExistence type="inferred from homology"/>
<dbReference type="Pfam" id="PF03466">
    <property type="entry name" value="LysR_substrate"/>
    <property type="match status" value="1"/>
</dbReference>
<keyword evidence="2" id="KW-0805">Transcription regulation</keyword>
<dbReference type="SUPFAM" id="SSF46785">
    <property type="entry name" value="Winged helix' DNA-binding domain"/>
    <property type="match status" value="1"/>
</dbReference>
<keyword evidence="8" id="KW-1185">Reference proteome</keyword>
<gene>
    <name evidence="7" type="ORF">L3081_04315</name>
</gene>
<keyword evidence="3" id="KW-0238">DNA-binding</keyword>
<evidence type="ECO:0000259" key="6">
    <source>
        <dbReference type="PROSITE" id="PS50931"/>
    </source>
</evidence>
<keyword evidence="5" id="KW-0804">Transcription</keyword>
<dbReference type="InterPro" id="IPR000847">
    <property type="entry name" value="LysR_HTH_N"/>
</dbReference>
<organism evidence="7 8">
    <name type="scientific">Colwellia maritima</name>
    <dbReference type="NCBI Taxonomy" id="2912588"/>
    <lineage>
        <taxon>Bacteria</taxon>
        <taxon>Pseudomonadati</taxon>
        <taxon>Pseudomonadota</taxon>
        <taxon>Gammaproteobacteria</taxon>
        <taxon>Alteromonadales</taxon>
        <taxon>Colwelliaceae</taxon>
        <taxon>Colwellia</taxon>
    </lineage>
</organism>
<keyword evidence="4" id="KW-0010">Activator</keyword>
<protein>
    <submittedName>
        <fullName evidence="7">LysR family transcriptional regulator</fullName>
    </submittedName>
</protein>
<evidence type="ECO:0000256" key="4">
    <source>
        <dbReference type="ARBA" id="ARBA00023159"/>
    </source>
</evidence>
<dbReference type="InterPro" id="IPR005119">
    <property type="entry name" value="LysR_subst-bd"/>
</dbReference>
<comment type="similarity">
    <text evidence="1">Belongs to the LysR transcriptional regulatory family.</text>
</comment>
<accession>A0ABS9WXQ7</accession>
<evidence type="ECO:0000256" key="1">
    <source>
        <dbReference type="ARBA" id="ARBA00009437"/>
    </source>
</evidence>
<evidence type="ECO:0000256" key="2">
    <source>
        <dbReference type="ARBA" id="ARBA00023015"/>
    </source>
</evidence>
<dbReference type="Gene3D" id="1.10.10.10">
    <property type="entry name" value="Winged helix-like DNA-binding domain superfamily/Winged helix DNA-binding domain"/>
    <property type="match status" value="1"/>
</dbReference>
<dbReference type="RefSeq" id="WP_242283739.1">
    <property type="nucleotide sequence ID" value="NZ_JAKKSL010000001.1"/>
</dbReference>
<dbReference type="InterPro" id="IPR036388">
    <property type="entry name" value="WH-like_DNA-bd_sf"/>
</dbReference>
<dbReference type="PROSITE" id="PS50931">
    <property type="entry name" value="HTH_LYSR"/>
    <property type="match status" value="1"/>
</dbReference>
<sequence length="304" mass="34084">MAKLNYHHLQYFHAIATHGSIAQASKVLHITPQTLSAQLNLLEEQLGYSLFVRKGKRLVLNDMGHITLSYAQEIFSLGDELIHSLKNHSTDFSFRFSIGVTDVIAKVFSFNLLKTIYTMDDSIKLVCKETSLDVLFGELAVNKLDAVLSDTSLPTGSPLKAYSHLVGKCGITFFAHKDLAKSLTVNFPYSLDGKPFFTVKGSNQHLSVISWFNELNISPKIIGELDDSMLTMYFGESGYGVFCAPTIIENYVTEQFDVEIIGKTTEISEHYYLISPERKVKHPAVQHLLTEGKKLFNRPNSLKI</sequence>
<dbReference type="PANTHER" id="PTHR30293">
    <property type="entry name" value="TRANSCRIPTIONAL REGULATORY PROTEIN NAC-RELATED"/>
    <property type="match status" value="1"/>
</dbReference>
<dbReference type="EMBL" id="JAKKSL010000001">
    <property type="protein sequence ID" value="MCI2282772.1"/>
    <property type="molecule type" value="Genomic_DNA"/>
</dbReference>
<comment type="caution">
    <text evidence="7">The sequence shown here is derived from an EMBL/GenBank/DDBJ whole genome shotgun (WGS) entry which is preliminary data.</text>
</comment>
<dbReference type="Proteomes" id="UP001139646">
    <property type="component" value="Unassembled WGS sequence"/>
</dbReference>
<evidence type="ECO:0000256" key="5">
    <source>
        <dbReference type="ARBA" id="ARBA00023163"/>
    </source>
</evidence>